<dbReference type="Proteomes" id="UP001152797">
    <property type="component" value="Unassembled WGS sequence"/>
</dbReference>
<protein>
    <submittedName>
        <fullName evidence="2">Antibiotic biosynthesis monooxygenase</fullName>
    </submittedName>
</protein>
<dbReference type="EMBL" id="CAMXCT010003661">
    <property type="protein sequence ID" value="CAI4005618.1"/>
    <property type="molecule type" value="Genomic_DNA"/>
</dbReference>
<evidence type="ECO:0000313" key="2">
    <source>
        <dbReference type="EMBL" id="CAL4792930.1"/>
    </source>
</evidence>
<evidence type="ECO:0000313" key="1">
    <source>
        <dbReference type="EMBL" id="CAI4005618.1"/>
    </source>
</evidence>
<proteinExistence type="predicted"/>
<keyword evidence="2" id="KW-0560">Oxidoreductase</keyword>
<dbReference type="EMBL" id="CAMXCT020003661">
    <property type="protein sequence ID" value="CAL1158993.1"/>
    <property type="molecule type" value="Genomic_DNA"/>
</dbReference>
<keyword evidence="2" id="KW-0503">Monooxygenase</keyword>
<comment type="caution">
    <text evidence="1">The sequence shown here is derived from an EMBL/GenBank/DDBJ whole genome shotgun (WGS) entry which is preliminary data.</text>
</comment>
<organism evidence="1">
    <name type="scientific">Cladocopium goreaui</name>
    <dbReference type="NCBI Taxonomy" id="2562237"/>
    <lineage>
        <taxon>Eukaryota</taxon>
        <taxon>Sar</taxon>
        <taxon>Alveolata</taxon>
        <taxon>Dinophyceae</taxon>
        <taxon>Suessiales</taxon>
        <taxon>Symbiodiniaceae</taxon>
        <taxon>Cladocopium</taxon>
    </lineage>
</organism>
<gene>
    <name evidence="1" type="ORF">C1SCF055_LOCUS31327</name>
</gene>
<evidence type="ECO:0000313" key="3">
    <source>
        <dbReference type="Proteomes" id="UP001152797"/>
    </source>
</evidence>
<dbReference type="GO" id="GO:0004497">
    <property type="term" value="F:monooxygenase activity"/>
    <property type="evidence" value="ECO:0007669"/>
    <property type="project" value="UniProtKB-KW"/>
</dbReference>
<accession>A0A9P1D7D6</accession>
<dbReference type="SUPFAM" id="SSF54909">
    <property type="entry name" value="Dimeric alpha+beta barrel"/>
    <property type="match status" value="1"/>
</dbReference>
<reference evidence="1" key="1">
    <citation type="submission" date="2022-10" db="EMBL/GenBank/DDBJ databases">
        <authorList>
            <person name="Chen Y."/>
            <person name="Dougan E. K."/>
            <person name="Chan C."/>
            <person name="Rhodes N."/>
            <person name="Thang M."/>
        </authorList>
    </citation>
    <scope>NUCLEOTIDE SEQUENCE</scope>
</reference>
<name>A0A9P1D7D6_9DINO</name>
<dbReference type="EMBL" id="CAMXCT030003661">
    <property type="protein sequence ID" value="CAL4792930.1"/>
    <property type="molecule type" value="Genomic_DNA"/>
</dbReference>
<dbReference type="InterPro" id="IPR011008">
    <property type="entry name" value="Dimeric_a/b-barrel"/>
</dbReference>
<reference evidence="2 3" key="2">
    <citation type="submission" date="2024-05" db="EMBL/GenBank/DDBJ databases">
        <authorList>
            <person name="Chen Y."/>
            <person name="Shah S."/>
            <person name="Dougan E. K."/>
            <person name="Thang M."/>
            <person name="Chan C."/>
        </authorList>
    </citation>
    <scope>NUCLEOTIDE SEQUENCE [LARGE SCALE GENOMIC DNA]</scope>
</reference>
<keyword evidence="3" id="KW-1185">Reference proteome</keyword>
<dbReference type="AlphaFoldDB" id="A0A9P1D7D6"/>
<sequence length="209" mass="23638">MADDFLSRLYLSLTWVKVTSGGVSEILGLVVRRSSDMGLHTEVLQSREDPTTWILCDYHRDVPHEGPLDLPMTLKPLKSEIFQRAFPSPTATASASGHWLSGDDFVGPMEDALYYAVFFDILPQHVVAFAQGLTEEAAAVEHLELKTARFHLWQNTTDASRWVVLEAFREAAGREEHASMPHYLKIRAQLEEWQRSPRSHDTGYSLILS</sequence>
<dbReference type="Gene3D" id="3.30.70.100">
    <property type="match status" value="1"/>
</dbReference>